<gene>
    <name evidence="2" type="ORF">H9824_12145</name>
</gene>
<reference evidence="2" key="2">
    <citation type="submission" date="2021-04" db="EMBL/GenBank/DDBJ databases">
        <authorList>
            <person name="Gilroy R."/>
        </authorList>
    </citation>
    <scope>NUCLEOTIDE SEQUENCE</scope>
    <source>
        <strain evidence="2">Gambia2-208</strain>
    </source>
</reference>
<protein>
    <submittedName>
        <fullName evidence="2">Uncharacterized protein</fullName>
    </submittedName>
</protein>
<keyword evidence="1" id="KW-0175">Coiled coil</keyword>
<name>A0A9D1ZKH2_9BACE</name>
<dbReference type="EMBL" id="DXCV01000088">
    <property type="protein sequence ID" value="HIY89433.1"/>
    <property type="molecule type" value="Genomic_DNA"/>
</dbReference>
<comment type="caution">
    <text evidence="2">The sequence shown here is derived from an EMBL/GenBank/DDBJ whole genome shotgun (WGS) entry which is preliminary data.</text>
</comment>
<reference evidence="2" key="1">
    <citation type="journal article" date="2021" name="PeerJ">
        <title>Extensive microbial diversity within the chicken gut microbiome revealed by metagenomics and culture.</title>
        <authorList>
            <person name="Gilroy R."/>
            <person name="Ravi A."/>
            <person name="Getino M."/>
            <person name="Pursley I."/>
            <person name="Horton D.L."/>
            <person name="Alikhan N.F."/>
            <person name="Baker D."/>
            <person name="Gharbi K."/>
            <person name="Hall N."/>
            <person name="Watson M."/>
            <person name="Adriaenssens E.M."/>
            <person name="Foster-Nyarko E."/>
            <person name="Jarju S."/>
            <person name="Secka A."/>
            <person name="Antonio M."/>
            <person name="Oren A."/>
            <person name="Chaudhuri R.R."/>
            <person name="La Ragione R."/>
            <person name="Hildebrand F."/>
            <person name="Pallen M.J."/>
        </authorList>
    </citation>
    <scope>NUCLEOTIDE SEQUENCE</scope>
    <source>
        <strain evidence="2">Gambia2-208</strain>
    </source>
</reference>
<dbReference type="Gene3D" id="1.10.287.1490">
    <property type="match status" value="1"/>
</dbReference>
<evidence type="ECO:0000256" key="1">
    <source>
        <dbReference type="SAM" id="Coils"/>
    </source>
</evidence>
<accession>A0A9D1ZKH2</accession>
<evidence type="ECO:0000313" key="2">
    <source>
        <dbReference type="EMBL" id="HIY89433.1"/>
    </source>
</evidence>
<feature type="non-terminal residue" evidence="2">
    <location>
        <position position="264"/>
    </location>
</feature>
<dbReference type="Proteomes" id="UP000886851">
    <property type="component" value="Unassembled WGS sequence"/>
</dbReference>
<proteinExistence type="predicted"/>
<dbReference type="AlphaFoldDB" id="A0A9D1ZKH2"/>
<feature type="coiled-coil region" evidence="1">
    <location>
        <begin position="90"/>
        <end position="156"/>
    </location>
</feature>
<organism evidence="2 3">
    <name type="scientific">Candidatus Bacteroides pullicola</name>
    <dbReference type="NCBI Taxonomy" id="2838475"/>
    <lineage>
        <taxon>Bacteria</taxon>
        <taxon>Pseudomonadati</taxon>
        <taxon>Bacteroidota</taxon>
        <taxon>Bacteroidia</taxon>
        <taxon>Bacteroidales</taxon>
        <taxon>Bacteroidaceae</taxon>
        <taxon>Bacteroides</taxon>
    </lineage>
</organism>
<evidence type="ECO:0000313" key="3">
    <source>
        <dbReference type="Proteomes" id="UP000886851"/>
    </source>
</evidence>
<sequence>MKRKEQLQQWLGDRRRTYADGLRLFRALASDAVKKRYSAYLEQGADGVSNPFDPRFTQLVNCLSKIAQAIRAGQTIPTAEEELLTVTVPADSQAKEREERQRRIEELKADNEDIATRIGYLEDESGTHADEIDGLKDQMEQNLDEIQQLRKDVDQLSQPGVKIVTEESLTPELKKVYQRIKEIAPLYASLHADITNESTPDEERKKLADKLCDLDDERRALWKQIDDWAEGKGVRLDEKRPEYSDNALVRGYEMARQVKRLRQN</sequence>